<feature type="domain" description="Cytochrome c" evidence="7">
    <location>
        <begin position="48"/>
        <end position="103"/>
    </location>
</feature>
<dbReference type="GO" id="GO:0046872">
    <property type="term" value="F:metal ion binding"/>
    <property type="evidence" value="ECO:0007669"/>
    <property type="project" value="UniProtKB-KW"/>
</dbReference>
<evidence type="ECO:0000256" key="2">
    <source>
        <dbReference type="ARBA" id="ARBA00022723"/>
    </source>
</evidence>
<evidence type="ECO:0000259" key="7">
    <source>
        <dbReference type="PROSITE" id="PS51007"/>
    </source>
</evidence>
<protein>
    <recommendedName>
        <fullName evidence="7">Cytochrome c domain-containing protein</fullName>
    </recommendedName>
</protein>
<sequence length="103" mass="11462">MKTMLRRYPTIFLLAGIVLLAASGTVPFTARAQTGSAGTKTSQSTQKTEQPRGERVFMNNCSRCHKPPMTIPPQITGTIVMHMRTRARLSSKDQQDLLRYLAP</sequence>
<dbReference type="Proteomes" id="UP000264702">
    <property type="component" value="Unassembled WGS sequence"/>
</dbReference>
<feature type="chain" id="PRO_5016631167" description="Cytochrome c domain-containing protein" evidence="6">
    <location>
        <begin position="33"/>
        <end position="103"/>
    </location>
</feature>
<keyword evidence="2 4" id="KW-0479">Metal-binding</keyword>
<evidence type="ECO:0000313" key="9">
    <source>
        <dbReference type="Proteomes" id="UP000264702"/>
    </source>
</evidence>
<evidence type="ECO:0000256" key="5">
    <source>
        <dbReference type="SAM" id="MobiDB-lite"/>
    </source>
</evidence>
<dbReference type="EMBL" id="QVQT01000005">
    <property type="protein sequence ID" value="RFU15764.1"/>
    <property type="molecule type" value="Genomic_DNA"/>
</dbReference>
<keyword evidence="9" id="KW-1185">Reference proteome</keyword>
<evidence type="ECO:0000256" key="1">
    <source>
        <dbReference type="ARBA" id="ARBA00022617"/>
    </source>
</evidence>
<keyword evidence="1 4" id="KW-0349">Heme</keyword>
<gene>
    <name evidence="8" type="ORF">D0Y96_15060</name>
</gene>
<feature type="compositionally biased region" description="Low complexity" evidence="5">
    <location>
        <begin position="33"/>
        <end position="48"/>
    </location>
</feature>
<keyword evidence="3 4" id="KW-0408">Iron</keyword>
<comment type="caution">
    <text evidence="8">The sequence shown here is derived from an EMBL/GenBank/DDBJ whole genome shotgun (WGS) entry which is preliminary data.</text>
</comment>
<organism evidence="8 9">
    <name type="scientific">Paracidobacterium acidisoli</name>
    <dbReference type="NCBI Taxonomy" id="2303751"/>
    <lineage>
        <taxon>Bacteria</taxon>
        <taxon>Pseudomonadati</taxon>
        <taxon>Acidobacteriota</taxon>
        <taxon>Terriglobia</taxon>
        <taxon>Terriglobales</taxon>
        <taxon>Acidobacteriaceae</taxon>
        <taxon>Paracidobacterium</taxon>
    </lineage>
</organism>
<evidence type="ECO:0000313" key="8">
    <source>
        <dbReference type="EMBL" id="RFU15764.1"/>
    </source>
</evidence>
<evidence type="ECO:0000256" key="3">
    <source>
        <dbReference type="ARBA" id="ARBA00023004"/>
    </source>
</evidence>
<reference evidence="8 9" key="1">
    <citation type="submission" date="2018-08" db="EMBL/GenBank/DDBJ databases">
        <title>Acidipila sp. 4G-K13, an acidobacterium isolated from forest soil.</title>
        <authorList>
            <person name="Gao Z.-H."/>
            <person name="Qiu L.-H."/>
        </authorList>
    </citation>
    <scope>NUCLEOTIDE SEQUENCE [LARGE SCALE GENOMIC DNA]</scope>
    <source>
        <strain evidence="8 9">4G-K13</strain>
    </source>
</reference>
<feature type="signal peptide" evidence="6">
    <location>
        <begin position="1"/>
        <end position="32"/>
    </location>
</feature>
<keyword evidence="6" id="KW-0732">Signal</keyword>
<feature type="region of interest" description="Disordered" evidence="5">
    <location>
        <begin position="32"/>
        <end position="54"/>
    </location>
</feature>
<evidence type="ECO:0000256" key="6">
    <source>
        <dbReference type="SAM" id="SignalP"/>
    </source>
</evidence>
<dbReference type="InterPro" id="IPR009056">
    <property type="entry name" value="Cyt_c-like_dom"/>
</dbReference>
<name>A0A372ILI7_9BACT</name>
<dbReference type="PROSITE" id="PS51007">
    <property type="entry name" value="CYTC"/>
    <property type="match status" value="1"/>
</dbReference>
<dbReference type="GO" id="GO:0009055">
    <property type="term" value="F:electron transfer activity"/>
    <property type="evidence" value="ECO:0007669"/>
    <property type="project" value="InterPro"/>
</dbReference>
<accession>A0A372ILI7</accession>
<dbReference type="RefSeq" id="WP_117301479.1">
    <property type="nucleotide sequence ID" value="NZ_QVQT02000005.1"/>
</dbReference>
<dbReference type="AlphaFoldDB" id="A0A372ILI7"/>
<dbReference type="OrthoDB" id="123469at2"/>
<dbReference type="SUPFAM" id="SSF46626">
    <property type="entry name" value="Cytochrome c"/>
    <property type="match status" value="1"/>
</dbReference>
<dbReference type="InterPro" id="IPR036909">
    <property type="entry name" value="Cyt_c-like_dom_sf"/>
</dbReference>
<proteinExistence type="predicted"/>
<dbReference type="GO" id="GO:0020037">
    <property type="term" value="F:heme binding"/>
    <property type="evidence" value="ECO:0007669"/>
    <property type="project" value="InterPro"/>
</dbReference>
<evidence type="ECO:0000256" key="4">
    <source>
        <dbReference type="PROSITE-ProRule" id="PRU00433"/>
    </source>
</evidence>